<keyword evidence="2" id="KW-0560">Oxidoreductase</keyword>
<dbReference type="GO" id="GO:0005506">
    <property type="term" value="F:iron ion binding"/>
    <property type="evidence" value="ECO:0007669"/>
    <property type="project" value="InterPro"/>
</dbReference>
<accession>A0AAE6RDK5</accession>
<reference evidence="3 4" key="1">
    <citation type="submission" date="2019-05" db="EMBL/GenBank/DDBJ databases">
        <title>Complete genome sequence of Pseudomonas Pseudomonas resinovorans.</title>
        <authorList>
            <person name="Chen H.-P."/>
        </authorList>
    </citation>
    <scope>NUCLEOTIDE SEQUENCE [LARGE SCALE GENOMIC DNA]</scope>
    <source>
        <strain evidence="3 4">TCU-CK1</strain>
    </source>
</reference>
<name>A0AAE6RDK5_9PSED</name>
<dbReference type="PRINTS" id="PR00385">
    <property type="entry name" value="P450"/>
</dbReference>
<dbReference type="GO" id="GO:0016705">
    <property type="term" value="F:oxidoreductase activity, acting on paired donors, with incorporation or reduction of molecular oxygen"/>
    <property type="evidence" value="ECO:0007669"/>
    <property type="project" value="InterPro"/>
</dbReference>
<dbReference type="PROSITE" id="PS00086">
    <property type="entry name" value="CYTOCHROME_P450"/>
    <property type="match status" value="1"/>
</dbReference>
<dbReference type="EMBL" id="CP040324">
    <property type="protein sequence ID" value="QHB28802.1"/>
    <property type="molecule type" value="Genomic_DNA"/>
</dbReference>
<proteinExistence type="inferred from homology"/>
<keyword evidence="2" id="KW-0408">Iron</keyword>
<sequence length="404" mass="44816">MSQQPQSTTGTRPGHVPLNRIVNFDMYNPPGLEDGLQVAWSRLHQPGVPDLVWTDHNGGHWIATRGKLIRDMFMDHQRFSSECPFIPKEAGEQYEFIPTSMDPPQHRPYRALISKAVGPAVVKGLEERIRELSIELIEAIKDQGACNFTHDYAEPFPVRVFLMMVDLPERDAPYLKHLADQITRPDGSLSMREASEGLFDYLRPIIDARRGKPGTDALSTVINGSIDGRPLDREEAARIGGLLLLAGLDTVVNFLSFVMQFLAGSPAHRAELQAHPDRVPAATEELLRRFSLVADGRMVKTDTEVDGVLLKAGDMVLLPQLLSGLDERENACPMSVNFQRENVTHTTFGHGAHHCAGAHLARLEVVITLQEWLKRIPDFQVAPGAIIKHHGGVVGSVESLPLVW</sequence>
<evidence type="ECO:0000313" key="4">
    <source>
        <dbReference type="Proteomes" id="UP000464593"/>
    </source>
</evidence>
<gene>
    <name evidence="3" type="ORF">TCK1_3456</name>
</gene>
<dbReference type="AlphaFoldDB" id="A0AAE6RDK5"/>
<dbReference type="PANTHER" id="PTHR46696">
    <property type="entry name" value="P450, PUTATIVE (EUROFUNG)-RELATED"/>
    <property type="match status" value="1"/>
</dbReference>
<evidence type="ECO:0000313" key="3">
    <source>
        <dbReference type="EMBL" id="QHB28802.1"/>
    </source>
</evidence>
<dbReference type="PANTHER" id="PTHR46696:SF6">
    <property type="entry name" value="P450, PUTATIVE (EUROFUNG)-RELATED"/>
    <property type="match status" value="1"/>
</dbReference>
<dbReference type="RefSeq" id="WP_159266419.1">
    <property type="nucleotide sequence ID" value="NZ_CP040324.1"/>
</dbReference>
<dbReference type="SUPFAM" id="SSF48264">
    <property type="entry name" value="Cytochrome P450"/>
    <property type="match status" value="1"/>
</dbReference>
<keyword evidence="2" id="KW-0349">Heme</keyword>
<organism evidence="3 4">
    <name type="scientific">Pseudomonas monteilii</name>
    <dbReference type="NCBI Taxonomy" id="76759"/>
    <lineage>
        <taxon>Bacteria</taxon>
        <taxon>Pseudomonadati</taxon>
        <taxon>Pseudomonadota</taxon>
        <taxon>Gammaproteobacteria</taxon>
        <taxon>Pseudomonadales</taxon>
        <taxon>Pseudomonadaceae</taxon>
        <taxon>Pseudomonas</taxon>
    </lineage>
</organism>
<dbReference type="Pfam" id="PF00067">
    <property type="entry name" value="p450"/>
    <property type="match status" value="1"/>
</dbReference>
<keyword evidence="2" id="KW-0503">Monooxygenase</keyword>
<dbReference type="InterPro" id="IPR001128">
    <property type="entry name" value="Cyt_P450"/>
</dbReference>
<dbReference type="Proteomes" id="UP000464593">
    <property type="component" value="Chromosome"/>
</dbReference>
<dbReference type="InterPro" id="IPR017972">
    <property type="entry name" value="Cyt_P450_CS"/>
</dbReference>
<dbReference type="GO" id="GO:0004497">
    <property type="term" value="F:monooxygenase activity"/>
    <property type="evidence" value="ECO:0007669"/>
    <property type="project" value="UniProtKB-KW"/>
</dbReference>
<dbReference type="PRINTS" id="PR00359">
    <property type="entry name" value="BP450"/>
</dbReference>
<dbReference type="InterPro" id="IPR002397">
    <property type="entry name" value="Cyt_P450_B"/>
</dbReference>
<keyword evidence="2" id="KW-0479">Metal-binding</keyword>
<comment type="similarity">
    <text evidence="1 2">Belongs to the cytochrome P450 family.</text>
</comment>
<protein>
    <submittedName>
        <fullName evidence="3">CamC, camphor-5-monooxygenase</fullName>
    </submittedName>
</protein>
<dbReference type="CDD" id="cd11035">
    <property type="entry name" value="P450cam-like"/>
    <property type="match status" value="1"/>
</dbReference>
<evidence type="ECO:0000256" key="1">
    <source>
        <dbReference type="ARBA" id="ARBA00010617"/>
    </source>
</evidence>
<dbReference type="GO" id="GO:0020037">
    <property type="term" value="F:heme binding"/>
    <property type="evidence" value="ECO:0007669"/>
    <property type="project" value="InterPro"/>
</dbReference>
<evidence type="ECO:0000256" key="2">
    <source>
        <dbReference type="RuleBase" id="RU000461"/>
    </source>
</evidence>
<dbReference type="Gene3D" id="1.10.630.10">
    <property type="entry name" value="Cytochrome P450"/>
    <property type="match status" value="1"/>
</dbReference>
<dbReference type="InterPro" id="IPR036396">
    <property type="entry name" value="Cyt_P450_sf"/>
</dbReference>